<dbReference type="Proteomes" id="UP000467006">
    <property type="component" value="Chromosome"/>
</dbReference>
<dbReference type="OrthoDB" id="5181611at2"/>
<dbReference type="InterPro" id="IPR011335">
    <property type="entry name" value="Restrct_endonuc-II-like"/>
</dbReference>
<proteinExistence type="predicted"/>
<evidence type="ECO:0000259" key="1">
    <source>
        <dbReference type="Pfam" id="PF09407"/>
    </source>
</evidence>
<reference evidence="2 3" key="1">
    <citation type="journal article" date="2019" name="Emerg. Microbes Infect.">
        <title>Comprehensive subspecies identification of 175 nontuberculous mycobacteria species based on 7547 genomic profiles.</title>
        <authorList>
            <person name="Matsumoto Y."/>
            <person name="Kinjo T."/>
            <person name="Motooka D."/>
            <person name="Nabeya D."/>
            <person name="Jung N."/>
            <person name="Uechi K."/>
            <person name="Horii T."/>
            <person name="Iida T."/>
            <person name="Fujita J."/>
            <person name="Nakamura S."/>
        </authorList>
    </citation>
    <scope>NUCLEOTIDE SEQUENCE [LARGE SCALE GENOMIC DNA]</scope>
    <source>
        <strain evidence="2 3">JCM 6396</strain>
    </source>
</reference>
<dbReference type="EMBL" id="AP022563">
    <property type="protein sequence ID" value="BBX19309.1"/>
    <property type="molecule type" value="Genomic_DNA"/>
</dbReference>
<gene>
    <name evidence="2" type="ORF">MDUV_41690</name>
</gene>
<dbReference type="RefSeq" id="WP_098000193.1">
    <property type="nucleotide sequence ID" value="NZ_AP022563.1"/>
</dbReference>
<dbReference type="KEGG" id="mdu:MDUV_41690"/>
<dbReference type="Pfam" id="PF09407">
    <property type="entry name" value="AbiEi_1"/>
    <property type="match status" value="1"/>
</dbReference>
<feature type="domain" description="AbiEi antitoxin C-terminal" evidence="1">
    <location>
        <begin position="60"/>
        <end position="169"/>
    </location>
</feature>
<dbReference type="AlphaFoldDB" id="A0A7I7K713"/>
<dbReference type="SUPFAM" id="SSF52980">
    <property type="entry name" value="Restriction endonuclease-like"/>
    <property type="match status" value="1"/>
</dbReference>
<evidence type="ECO:0000313" key="3">
    <source>
        <dbReference type="Proteomes" id="UP000467006"/>
    </source>
</evidence>
<protein>
    <recommendedName>
        <fullName evidence="1">AbiEi antitoxin C-terminal domain-containing protein</fullName>
    </recommendedName>
</protein>
<accession>A0A7I7K713</accession>
<sequence>MDGPFLGSAALAAGAVTRHELRTRYVAIHKDVYVLKGTRPTGLVRAQACWLRSRGHGVLAGFSAAAVHGSRWIDPTLPATIIDTNRRRTPGVLTWAAVLADDEICTVDGMRVTTPARTAVDLARRYPLDAAITAVDALARATRLTVDAIEDAAAGHPGRHGLSRVREVLGLVDPGAESPRETWLRLVVVRAGYPKPSTQLPVRNEYGVVIGTVDLGWIQPKIALEYEGKQHRLSAEQFERDIRRYDEMIDLGWIVIRVTSLDSEATVRTRVAEAWNRRARRAG</sequence>
<dbReference type="Gene3D" id="3.40.960.10">
    <property type="entry name" value="VSR Endonuclease"/>
    <property type="match status" value="1"/>
</dbReference>
<name>A0A7I7K713_9MYCO</name>
<organism evidence="2 3">
    <name type="scientific">Mycolicibacterium duvalii</name>
    <dbReference type="NCBI Taxonomy" id="39688"/>
    <lineage>
        <taxon>Bacteria</taxon>
        <taxon>Bacillati</taxon>
        <taxon>Actinomycetota</taxon>
        <taxon>Actinomycetes</taxon>
        <taxon>Mycobacteriales</taxon>
        <taxon>Mycobacteriaceae</taxon>
        <taxon>Mycolicibacterium</taxon>
    </lineage>
</organism>
<dbReference type="InterPro" id="IPR018547">
    <property type="entry name" value="AbiEi_C"/>
</dbReference>
<keyword evidence="3" id="KW-1185">Reference proteome</keyword>
<evidence type="ECO:0000313" key="2">
    <source>
        <dbReference type="EMBL" id="BBX19309.1"/>
    </source>
</evidence>